<organism evidence="3 4">
    <name type="scientific">Rhodococcoides yunnanense</name>
    <dbReference type="NCBI Taxonomy" id="278209"/>
    <lineage>
        <taxon>Bacteria</taxon>
        <taxon>Bacillati</taxon>
        <taxon>Actinomycetota</taxon>
        <taxon>Actinomycetes</taxon>
        <taxon>Mycobacteriales</taxon>
        <taxon>Nocardiaceae</taxon>
        <taxon>Rhodococcoides</taxon>
    </lineage>
</organism>
<dbReference type="Gene3D" id="3.40.50.2000">
    <property type="entry name" value="Glycogen Phosphorylase B"/>
    <property type="match status" value="1"/>
</dbReference>
<keyword evidence="2 3" id="KW-0808">Transferase</keyword>
<comment type="caution">
    <text evidence="3">The sequence shown here is derived from an EMBL/GenBank/DDBJ whole genome shotgun (WGS) entry which is preliminary data.</text>
</comment>
<dbReference type="EC" id="2.4.-.-" evidence="3"/>
<keyword evidence="1 3" id="KW-0328">Glycosyltransferase</keyword>
<dbReference type="EMBL" id="JAWLJX010000013">
    <property type="protein sequence ID" value="MDV6264381.1"/>
    <property type="molecule type" value="Genomic_DNA"/>
</dbReference>
<keyword evidence="4" id="KW-1185">Reference proteome</keyword>
<evidence type="ECO:0000313" key="3">
    <source>
        <dbReference type="EMBL" id="MDV6264381.1"/>
    </source>
</evidence>
<name>A0ABU4BJI2_9NOCA</name>
<evidence type="ECO:0000256" key="2">
    <source>
        <dbReference type="ARBA" id="ARBA00022679"/>
    </source>
</evidence>
<dbReference type="RefSeq" id="WP_317566433.1">
    <property type="nucleotide sequence ID" value="NZ_JAWLJX010000013.1"/>
</dbReference>
<proteinExistence type="predicted"/>
<reference evidence="3 4" key="1">
    <citation type="submission" date="2023-10" db="EMBL/GenBank/DDBJ databases">
        <title>Development of a sustainable strategy for remediation of hydrocarbon-contaminated territories based on the waste exchange concept.</title>
        <authorList>
            <person name="Krivoruchko A."/>
        </authorList>
    </citation>
    <scope>NUCLEOTIDE SEQUENCE [LARGE SCALE GENOMIC DNA]</scope>
    <source>
        <strain evidence="3 4">IEGM 1323</strain>
    </source>
</reference>
<dbReference type="Pfam" id="PF13692">
    <property type="entry name" value="Glyco_trans_1_4"/>
    <property type="match status" value="1"/>
</dbReference>
<dbReference type="PANTHER" id="PTHR12526">
    <property type="entry name" value="GLYCOSYLTRANSFERASE"/>
    <property type="match status" value="1"/>
</dbReference>
<accession>A0ABU4BJI2</accession>
<evidence type="ECO:0000313" key="4">
    <source>
        <dbReference type="Proteomes" id="UP001185755"/>
    </source>
</evidence>
<evidence type="ECO:0000256" key="1">
    <source>
        <dbReference type="ARBA" id="ARBA00022676"/>
    </source>
</evidence>
<dbReference type="GO" id="GO:0016757">
    <property type="term" value="F:glycosyltransferase activity"/>
    <property type="evidence" value="ECO:0007669"/>
    <property type="project" value="UniProtKB-KW"/>
</dbReference>
<sequence>MIPVRSLRDALRNRAARPLPRGEGGTSSRRILFLDDMVPDPLFGAGYPRAHQIVRTLLDAGHWVEFYPMFATPSHIRRVDALFEGAVRFHPARGARGLRRLLRRKGGTFDLLIISRPTPMRTFLDLGWQPAHGVPRPPVVYDAEAVLVPREKRRRAVYPPAMTDREYSTELAAELALIRTADAVTTVGRADADIVGSELDIPTYVLPHSTVARADSPGYDARRDILFVGRLTGTAEHSPNVDSVRYFVTEVMPALDRLIGDNYRLRLAGLVESENVEQLASDRIELHGVVEDLSRLYDRCRVFVAPTRYAAGIPIKVIEAMSQGIPCAVTPLLAEQLDVDESTVAIGHGAAGFAGACARLYTDPDTWRGVRDGGLAHVRSAYSPTMFHNRVAEVLDAASASRTDPGEIRRRRGGTRS</sequence>
<dbReference type="PANTHER" id="PTHR12526:SF510">
    <property type="entry name" value="D-INOSITOL 3-PHOSPHATE GLYCOSYLTRANSFERASE"/>
    <property type="match status" value="1"/>
</dbReference>
<protein>
    <submittedName>
        <fullName evidence="3">Glycosyltransferase</fullName>
        <ecNumber evidence="3">2.4.-.-</ecNumber>
    </submittedName>
</protein>
<gene>
    <name evidence="3" type="ORF">R3P96_23840</name>
</gene>
<dbReference type="SUPFAM" id="SSF53756">
    <property type="entry name" value="UDP-Glycosyltransferase/glycogen phosphorylase"/>
    <property type="match status" value="1"/>
</dbReference>
<dbReference type="Proteomes" id="UP001185755">
    <property type="component" value="Unassembled WGS sequence"/>
</dbReference>